<dbReference type="SUPFAM" id="SSF53335">
    <property type="entry name" value="S-adenosyl-L-methionine-dependent methyltransferases"/>
    <property type="match status" value="1"/>
</dbReference>
<accession>A0A0F9MWH4</accession>
<dbReference type="Pfam" id="PF08242">
    <property type="entry name" value="Methyltransf_12"/>
    <property type="match status" value="1"/>
</dbReference>
<dbReference type="Gene3D" id="3.40.50.150">
    <property type="entry name" value="Vaccinia Virus protein VP39"/>
    <property type="match status" value="1"/>
</dbReference>
<gene>
    <name evidence="2" type="ORF">LCGC14_1024580</name>
</gene>
<feature type="domain" description="Methyltransferase type 12" evidence="1">
    <location>
        <begin position="194"/>
        <end position="295"/>
    </location>
</feature>
<dbReference type="AlphaFoldDB" id="A0A0F9MWH4"/>
<evidence type="ECO:0000259" key="1">
    <source>
        <dbReference type="Pfam" id="PF08242"/>
    </source>
</evidence>
<evidence type="ECO:0000313" key="2">
    <source>
        <dbReference type="EMBL" id="KKN11635.1"/>
    </source>
</evidence>
<dbReference type="PANTHER" id="PTHR45128:SF1">
    <property type="entry name" value="S-ADENOSYLMETHIONINE-DEPENDENT METHYLTRANSFERASE RV2258C"/>
    <property type="match status" value="1"/>
</dbReference>
<dbReference type="EMBL" id="LAZR01004115">
    <property type="protein sequence ID" value="KKN11635.1"/>
    <property type="molecule type" value="Genomic_DNA"/>
</dbReference>
<dbReference type="InterPro" id="IPR013217">
    <property type="entry name" value="Methyltransf_12"/>
</dbReference>
<comment type="caution">
    <text evidence="2">The sequence shown here is derived from an EMBL/GenBank/DDBJ whole genome shotgun (WGS) entry which is preliminary data.</text>
</comment>
<protein>
    <recommendedName>
        <fullName evidence="1">Methyltransferase type 12 domain-containing protein</fullName>
    </recommendedName>
</protein>
<name>A0A0F9MWH4_9ZZZZ</name>
<proteinExistence type="predicted"/>
<dbReference type="PANTHER" id="PTHR45128">
    <property type="entry name" value="METHYLTRANSFERASE TYPE 11"/>
    <property type="match status" value="1"/>
</dbReference>
<dbReference type="InterPro" id="IPR029063">
    <property type="entry name" value="SAM-dependent_MTases_sf"/>
</dbReference>
<sequence length="364" mass="42551">MTNNQDREEISLRDQMKKFAIKSMIGFHTVLMYGIGKHLGIFNYLFDKGKLLNSEAKIKSVSFTIEELSENLNLDMKYLDAWLHMAFECGIFEVDTSCERCAKTAPHVFDILIDQNNMFFIGDVIGGFYNTTLYQDILLDNFKTGNIGSYKDMPSSFYMDAQRMSSGLGKAVENLFLKRCRDDRKRLLKEANILEIGCGYGINLENWVRKFKNPHFVGIDIDPNGIKHAKELVSQNNWNDRIEILEISIEKYAKTTNLKFDLVILNQVLHEMDPDENYRVNALNNIYSLLSENGIVLVGESMIPDTFTLKKEFQLYDIMHKWFEVGFNFHFYDEKSFKELIDLTLFNYAEFIKERGNYFWLVRK</sequence>
<dbReference type="InterPro" id="IPR053173">
    <property type="entry name" value="SAM-binding_MTase"/>
</dbReference>
<organism evidence="2">
    <name type="scientific">marine sediment metagenome</name>
    <dbReference type="NCBI Taxonomy" id="412755"/>
    <lineage>
        <taxon>unclassified sequences</taxon>
        <taxon>metagenomes</taxon>
        <taxon>ecological metagenomes</taxon>
    </lineage>
</organism>
<reference evidence="2" key="1">
    <citation type="journal article" date="2015" name="Nature">
        <title>Complex archaea that bridge the gap between prokaryotes and eukaryotes.</title>
        <authorList>
            <person name="Spang A."/>
            <person name="Saw J.H."/>
            <person name="Jorgensen S.L."/>
            <person name="Zaremba-Niedzwiedzka K."/>
            <person name="Martijn J."/>
            <person name="Lind A.E."/>
            <person name="van Eijk R."/>
            <person name="Schleper C."/>
            <person name="Guy L."/>
            <person name="Ettema T.J."/>
        </authorList>
    </citation>
    <scope>NUCLEOTIDE SEQUENCE</scope>
</reference>
<dbReference type="CDD" id="cd02440">
    <property type="entry name" value="AdoMet_MTases"/>
    <property type="match status" value="1"/>
</dbReference>